<evidence type="ECO:0000313" key="12">
    <source>
        <dbReference type="Proteomes" id="UP000550707"/>
    </source>
</evidence>
<dbReference type="InterPro" id="IPR008331">
    <property type="entry name" value="Ferritin_DPS_dom"/>
</dbReference>
<keyword evidence="5 8" id="KW-0408">Iron</keyword>
<dbReference type="GO" id="GO:0008199">
    <property type="term" value="F:ferric iron binding"/>
    <property type="evidence" value="ECO:0007669"/>
    <property type="project" value="InterPro"/>
</dbReference>
<evidence type="ECO:0000256" key="3">
    <source>
        <dbReference type="ARBA" id="ARBA00022723"/>
    </source>
</evidence>
<dbReference type="Pfam" id="PF00210">
    <property type="entry name" value="Ferritin"/>
    <property type="match status" value="1"/>
</dbReference>
<evidence type="ECO:0000256" key="7">
    <source>
        <dbReference type="ARBA" id="ARBA00047990"/>
    </source>
</evidence>
<dbReference type="InParanoid" id="A0A7J8FR98"/>
<feature type="domain" description="Ferritin-like diiron" evidence="10">
    <location>
        <begin position="1"/>
        <end position="121"/>
    </location>
</feature>
<gene>
    <name evidence="11" type="ORF">HJG59_005351</name>
</gene>
<protein>
    <recommendedName>
        <fullName evidence="9">Ferritin</fullName>
    </recommendedName>
</protein>
<dbReference type="PANTHER" id="PTHR11431:SF54">
    <property type="entry name" value="FERRITIN"/>
    <property type="match status" value="1"/>
</dbReference>
<proteinExistence type="inferred from homology"/>
<sequence>MACYYNEDMGALLFAAFFEDQAEVKGEHAKQFLRYLKKRESKIYLPVIKRPDIDNWGTGIQALESALELENKLTNLLLNLKTMASANEEIDFLHFMGKYLDKQKRNTNYMEHRLVYHKRLEKQAQEEDPFKNLTCSSVR</sequence>
<dbReference type="GO" id="GO:0006879">
    <property type="term" value="P:intracellular iron ion homeostasis"/>
    <property type="evidence" value="ECO:0007669"/>
    <property type="project" value="UniProtKB-KW"/>
</dbReference>
<dbReference type="PROSITE" id="PS50905">
    <property type="entry name" value="FERRITIN_LIKE"/>
    <property type="match status" value="1"/>
</dbReference>
<dbReference type="Gene3D" id="1.20.1260.10">
    <property type="match status" value="1"/>
</dbReference>
<evidence type="ECO:0000256" key="5">
    <source>
        <dbReference type="ARBA" id="ARBA00023004"/>
    </source>
</evidence>
<evidence type="ECO:0000256" key="4">
    <source>
        <dbReference type="ARBA" id="ARBA00023002"/>
    </source>
</evidence>
<organism evidence="11 12">
    <name type="scientific">Molossus molossus</name>
    <name type="common">Pallas' mastiff bat</name>
    <name type="synonym">Vespertilio molossus</name>
    <dbReference type="NCBI Taxonomy" id="27622"/>
    <lineage>
        <taxon>Eukaryota</taxon>
        <taxon>Metazoa</taxon>
        <taxon>Chordata</taxon>
        <taxon>Craniata</taxon>
        <taxon>Vertebrata</taxon>
        <taxon>Euteleostomi</taxon>
        <taxon>Mammalia</taxon>
        <taxon>Eutheria</taxon>
        <taxon>Laurasiatheria</taxon>
        <taxon>Chiroptera</taxon>
        <taxon>Yangochiroptera</taxon>
        <taxon>Molossidae</taxon>
        <taxon>Molossus</taxon>
    </lineage>
</organism>
<dbReference type="EMBL" id="JACASF010000011">
    <property type="protein sequence ID" value="KAF6450166.1"/>
    <property type="molecule type" value="Genomic_DNA"/>
</dbReference>
<evidence type="ECO:0000256" key="6">
    <source>
        <dbReference type="ARBA" id="ARBA00025111"/>
    </source>
</evidence>
<comment type="function">
    <text evidence="9">Stores iron in a soluble, non-toxic, readily available form. Important for iron homeostasis. Iron is taken up in the ferrous form and deposited as ferric hydroxides after oxidation.</text>
</comment>
<comment type="catalytic activity">
    <reaction evidence="7">
        <text>4 Fe(2+) + O2 + 4 H(+) = 4 Fe(3+) + 2 H2O</text>
        <dbReference type="Rhea" id="RHEA:11148"/>
        <dbReference type="ChEBI" id="CHEBI:15377"/>
        <dbReference type="ChEBI" id="CHEBI:15378"/>
        <dbReference type="ChEBI" id="CHEBI:15379"/>
        <dbReference type="ChEBI" id="CHEBI:29033"/>
        <dbReference type="ChEBI" id="CHEBI:29034"/>
        <dbReference type="EC" id="1.16.3.1"/>
    </reaction>
</comment>
<keyword evidence="3 8" id="KW-0479">Metal-binding</keyword>
<keyword evidence="4" id="KW-0560">Oxidoreductase</keyword>
<evidence type="ECO:0000259" key="10">
    <source>
        <dbReference type="PROSITE" id="PS50905"/>
    </source>
</evidence>
<dbReference type="InterPro" id="IPR009078">
    <property type="entry name" value="Ferritin-like_SF"/>
</dbReference>
<evidence type="ECO:0000256" key="1">
    <source>
        <dbReference type="ARBA" id="ARBA00007513"/>
    </source>
</evidence>
<keyword evidence="2 9" id="KW-0409">Iron storage</keyword>
<feature type="binding site" evidence="8">
    <location>
        <position position="70"/>
    </location>
    <ligand>
        <name>Fe cation</name>
        <dbReference type="ChEBI" id="CHEBI:24875"/>
        <label>1</label>
    </ligand>
</feature>
<dbReference type="GO" id="GO:0006826">
    <property type="term" value="P:iron ion transport"/>
    <property type="evidence" value="ECO:0007669"/>
    <property type="project" value="InterPro"/>
</dbReference>
<feature type="binding site" evidence="8">
    <location>
        <position position="103"/>
    </location>
    <ligand>
        <name>Fe cation</name>
        <dbReference type="ChEBI" id="CHEBI:24875"/>
        <label>1</label>
    </ligand>
</feature>
<dbReference type="GO" id="GO:0008198">
    <property type="term" value="F:ferrous iron binding"/>
    <property type="evidence" value="ECO:0007669"/>
    <property type="project" value="TreeGrafter"/>
</dbReference>
<dbReference type="AlphaFoldDB" id="A0A7J8FR98"/>
<evidence type="ECO:0000256" key="9">
    <source>
        <dbReference type="RuleBase" id="RU361145"/>
    </source>
</evidence>
<comment type="similarity">
    <text evidence="1 9">Belongs to the ferritin family.</text>
</comment>
<dbReference type="Proteomes" id="UP000550707">
    <property type="component" value="Unassembled WGS sequence"/>
</dbReference>
<comment type="function">
    <text evidence="6">Stores iron in a soluble, non-toxic, readily available form. Important for iron homeostasis. Has ferroxidase activity. Iron is taken up in the ferrous form and deposited as ferric hydroxides after oxidation.</text>
</comment>
<dbReference type="SUPFAM" id="SSF47240">
    <property type="entry name" value="Ferritin-like"/>
    <property type="match status" value="1"/>
</dbReference>
<reference evidence="11 12" key="1">
    <citation type="journal article" date="2020" name="Nature">
        <title>Six reference-quality genomes reveal evolution of bat adaptations.</title>
        <authorList>
            <person name="Jebb D."/>
            <person name="Huang Z."/>
            <person name="Pippel M."/>
            <person name="Hughes G.M."/>
            <person name="Lavrichenko K."/>
            <person name="Devanna P."/>
            <person name="Winkler S."/>
            <person name="Jermiin L.S."/>
            <person name="Skirmuntt E.C."/>
            <person name="Katzourakis A."/>
            <person name="Burkitt-Gray L."/>
            <person name="Ray D.A."/>
            <person name="Sullivan K.A.M."/>
            <person name="Roscito J.G."/>
            <person name="Kirilenko B.M."/>
            <person name="Davalos L.M."/>
            <person name="Corthals A.P."/>
            <person name="Power M.L."/>
            <person name="Jones G."/>
            <person name="Ransome R.D."/>
            <person name="Dechmann D.K.N."/>
            <person name="Locatelli A.G."/>
            <person name="Puechmaille S.J."/>
            <person name="Fedrigo O."/>
            <person name="Jarvis E.D."/>
            <person name="Hiller M."/>
            <person name="Vernes S.C."/>
            <person name="Myers E.W."/>
            <person name="Teeling E.C."/>
        </authorList>
    </citation>
    <scope>NUCLEOTIDE SEQUENCE [LARGE SCALE GENOMIC DNA]</scope>
    <source>
        <strain evidence="11">MMolMol1</strain>
        <tissue evidence="11">Muscle</tissue>
    </source>
</reference>
<evidence type="ECO:0000256" key="2">
    <source>
        <dbReference type="ARBA" id="ARBA00022434"/>
    </source>
</evidence>
<dbReference type="InterPro" id="IPR009040">
    <property type="entry name" value="Ferritin-like_diiron"/>
</dbReference>
<evidence type="ECO:0000256" key="8">
    <source>
        <dbReference type="PIRSR" id="PIRSR601519-1"/>
    </source>
</evidence>
<dbReference type="GO" id="GO:0005737">
    <property type="term" value="C:cytoplasm"/>
    <property type="evidence" value="ECO:0007669"/>
    <property type="project" value="TreeGrafter"/>
</dbReference>
<dbReference type="InterPro" id="IPR001519">
    <property type="entry name" value="Ferritin"/>
</dbReference>
<feature type="binding site" evidence="8">
    <location>
        <position position="28"/>
    </location>
    <ligand>
        <name>Fe cation</name>
        <dbReference type="ChEBI" id="CHEBI:24875"/>
        <label>1</label>
    </ligand>
</feature>
<comment type="caution">
    <text evidence="11">The sequence shown here is derived from an EMBL/GenBank/DDBJ whole genome shotgun (WGS) entry which is preliminary data.</text>
</comment>
<dbReference type="InterPro" id="IPR012347">
    <property type="entry name" value="Ferritin-like"/>
</dbReference>
<dbReference type="PANTHER" id="PTHR11431">
    <property type="entry name" value="FERRITIN"/>
    <property type="match status" value="1"/>
</dbReference>
<evidence type="ECO:0000313" key="11">
    <source>
        <dbReference type="EMBL" id="KAF6450166.1"/>
    </source>
</evidence>
<accession>A0A7J8FR98</accession>
<dbReference type="GO" id="GO:0004322">
    <property type="term" value="F:ferroxidase activity"/>
    <property type="evidence" value="ECO:0007669"/>
    <property type="project" value="UniProtKB-EC"/>
</dbReference>
<name>A0A7J8FR98_MOLMO</name>
<keyword evidence="12" id="KW-1185">Reference proteome</keyword>